<dbReference type="Proteomes" id="UP000676336">
    <property type="component" value="Unassembled WGS sequence"/>
</dbReference>
<proteinExistence type="predicted"/>
<evidence type="ECO:0000313" key="3">
    <source>
        <dbReference type="EMBL" id="CAF5116923.1"/>
    </source>
</evidence>
<dbReference type="EMBL" id="CAJOBJ010262872">
    <property type="protein sequence ID" value="CAF5116923.1"/>
    <property type="molecule type" value="Genomic_DNA"/>
</dbReference>
<accession>A0A8S3F5E5</accession>
<evidence type="ECO:0000313" key="2">
    <source>
        <dbReference type="EMBL" id="CAF5104427.1"/>
    </source>
</evidence>
<protein>
    <submittedName>
        <fullName evidence="2">Uncharacterized protein</fullName>
    </submittedName>
</protein>
<name>A0A8S3F5E5_9BILA</name>
<dbReference type="EMBL" id="CAJOBI010251082">
    <property type="protein sequence ID" value="CAF5104427.1"/>
    <property type="molecule type" value="Genomic_DNA"/>
</dbReference>
<evidence type="ECO:0000313" key="4">
    <source>
        <dbReference type="Proteomes" id="UP000676336"/>
    </source>
</evidence>
<dbReference type="AlphaFoldDB" id="A0A8S3F5E5"/>
<evidence type="ECO:0000313" key="1">
    <source>
        <dbReference type="EMBL" id="CAF4157720.1"/>
    </source>
</evidence>
<dbReference type="EMBL" id="CAJOBH010010574">
    <property type="protein sequence ID" value="CAF4157720.1"/>
    <property type="molecule type" value="Genomic_DNA"/>
</dbReference>
<reference evidence="2" key="1">
    <citation type="submission" date="2021-02" db="EMBL/GenBank/DDBJ databases">
        <authorList>
            <person name="Nowell W R."/>
        </authorList>
    </citation>
    <scope>NUCLEOTIDE SEQUENCE</scope>
</reference>
<dbReference type="Proteomes" id="UP000681720">
    <property type="component" value="Unassembled WGS sequence"/>
</dbReference>
<gene>
    <name evidence="1" type="ORF">BYL167_LOCUS21847</name>
    <name evidence="3" type="ORF">GIL414_LOCUS63377</name>
    <name evidence="2" type="ORF">SMN809_LOCUS61833</name>
</gene>
<dbReference type="Proteomes" id="UP000681967">
    <property type="component" value="Unassembled WGS sequence"/>
</dbReference>
<comment type="caution">
    <text evidence="2">The sequence shown here is derived from an EMBL/GenBank/DDBJ whole genome shotgun (WGS) entry which is preliminary data.</text>
</comment>
<sequence>MDASQHTLNNNEKLSSTLVQLINERCNKISERIQCIY</sequence>
<organism evidence="2 4">
    <name type="scientific">Rotaria magnacalcarata</name>
    <dbReference type="NCBI Taxonomy" id="392030"/>
    <lineage>
        <taxon>Eukaryota</taxon>
        <taxon>Metazoa</taxon>
        <taxon>Spiralia</taxon>
        <taxon>Gnathifera</taxon>
        <taxon>Rotifera</taxon>
        <taxon>Eurotatoria</taxon>
        <taxon>Bdelloidea</taxon>
        <taxon>Philodinida</taxon>
        <taxon>Philodinidae</taxon>
        <taxon>Rotaria</taxon>
    </lineage>
</organism>
<feature type="non-terminal residue" evidence="2">
    <location>
        <position position="1"/>
    </location>
</feature>
<feature type="non-terminal residue" evidence="2">
    <location>
        <position position="37"/>
    </location>
</feature>